<dbReference type="Pfam" id="PF01048">
    <property type="entry name" value="PNP_UDP_1"/>
    <property type="match status" value="1"/>
</dbReference>
<evidence type="ECO:0000313" key="10">
    <source>
        <dbReference type="Proteomes" id="UP000054771"/>
    </source>
</evidence>
<evidence type="ECO:0000256" key="4">
    <source>
        <dbReference type="ARBA" id="ARBA00022833"/>
    </source>
</evidence>
<dbReference type="FunFam" id="3.30.160.60:FF:002343">
    <property type="entry name" value="Zinc finger protein 33A"/>
    <property type="match status" value="1"/>
</dbReference>
<keyword evidence="1" id="KW-0479">Metal-binding</keyword>
<protein>
    <recommendedName>
        <fullName evidence="8">C2H2-type domain-containing protein</fullName>
    </recommendedName>
</protein>
<keyword evidence="10" id="KW-1185">Reference proteome</keyword>
<dbReference type="InterPro" id="IPR036236">
    <property type="entry name" value="Znf_C2H2_sf"/>
</dbReference>
<feature type="domain" description="C2H2-type" evidence="8">
    <location>
        <begin position="1315"/>
        <end position="1342"/>
    </location>
</feature>
<keyword evidence="6" id="KW-0175">Coiled coil</keyword>
<dbReference type="Gene3D" id="3.30.160.60">
    <property type="entry name" value="Classic Zinc Finger"/>
    <property type="match status" value="2"/>
</dbReference>
<dbReference type="InterPro" id="IPR054471">
    <property type="entry name" value="GPIID_WHD"/>
</dbReference>
<dbReference type="OrthoDB" id="443402at2759"/>
<keyword evidence="3 5" id="KW-0863">Zinc-finger</keyword>
<dbReference type="InterPro" id="IPR035994">
    <property type="entry name" value="Nucleoside_phosphorylase_sf"/>
</dbReference>
<dbReference type="PANTHER" id="PTHR10039">
    <property type="entry name" value="AMELOGENIN"/>
    <property type="match status" value="1"/>
</dbReference>
<evidence type="ECO:0000256" key="1">
    <source>
        <dbReference type="ARBA" id="ARBA00022723"/>
    </source>
</evidence>
<feature type="domain" description="C2H2-type" evidence="8">
    <location>
        <begin position="1287"/>
        <end position="1314"/>
    </location>
</feature>
<dbReference type="SUPFAM" id="SSF53167">
    <property type="entry name" value="Purine and uridine phosphorylases"/>
    <property type="match status" value="1"/>
</dbReference>
<organism evidence="9 10">
    <name type="scientific">Aspergillus calidoustus</name>
    <dbReference type="NCBI Taxonomy" id="454130"/>
    <lineage>
        <taxon>Eukaryota</taxon>
        <taxon>Fungi</taxon>
        <taxon>Dikarya</taxon>
        <taxon>Ascomycota</taxon>
        <taxon>Pezizomycotina</taxon>
        <taxon>Eurotiomycetes</taxon>
        <taxon>Eurotiomycetidae</taxon>
        <taxon>Eurotiales</taxon>
        <taxon>Aspergillaceae</taxon>
        <taxon>Aspergillus</taxon>
        <taxon>Aspergillus subgen. Nidulantes</taxon>
    </lineage>
</organism>
<gene>
    <name evidence="9" type="ORF">ASPCAL08067</name>
</gene>
<dbReference type="GO" id="GO:0003824">
    <property type="term" value="F:catalytic activity"/>
    <property type="evidence" value="ECO:0007669"/>
    <property type="project" value="InterPro"/>
</dbReference>
<dbReference type="InterPro" id="IPR013087">
    <property type="entry name" value="Znf_C2H2_type"/>
</dbReference>
<dbReference type="SUPFAM" id="SSF52540">
    <property type="entry name" value="P-loop containing nucleoside triphosphate hydrolases"/>
    <property type="match status" value="1"/>
</dbReference>
<evidence type="ECO:0000313" key="9">
    <source>
        <dbReference type="EMBL" id="CEN61413.1"/>
    </source>
</evidence>
<sequence>MNGQHQHRPSRRDEFDIAIICALSLETNAVLCSLDEYWPDAQHQYGKVSGDANIYAFGRCGRHAVVVVTLPRMGKSHAASAASTLKVSFKNIKLALLVGICGAVPFKADRTEIILGDVIISEMLVEFDFGREHEDGFERRRDTMFEAPRPPEEVAGLLNQLRTPFILNQLQNGLAQHLEGLMRSPQIRTTYPVLSQDKLYESSYIHKHQSDCYGCSAQDAVCKAAQDASCEQLGCDRNRLVPRSRLPMASADQGPTHRVHFGSIGTADTVMRSAKRRDALARKEGIIAFEMEGAGVWTKFNCLIIKGVCDYADSHKNKDWQGYAAAVAASAAKEVLANYAPPDRPSPPETPDVRSNTSRRSSGSSRTLSDISPFYVVDEALPKTIFDEVLKDFEKRFEMDQVERFRATDVLALKRELARIQRAQQKNKKLRNLRRLESFIEKFEQFGRVLDDILVESVHMNFIWGPVKALLKIARRHSDPIHIDRRHSDLIQIPRGHPELLDALLSAYEKIGDELPTLGDKYKIFKYHLGLQRILARLFIDIMDFHHNALDLYSGRALKTIFKPLWQDFEPMFEGILNRMRAHKRLIEDKTRVMYTHQGQHELDAQEIREHLRQLEKDALELKSQEEERKEARYSEVKDWIAGAETETKHNAICNDRNHYPGSGAWILDNGKVKDWLSPDSDQSVSSILWIHGRPGTGKTYLASVLIEECKKDEGAVTSYFYCDEAELKTSAIAVVRGILAQLVHQHRELVPYCRSKWKNSRIPTLTDLSVASTLLETFCERIPRLYMVVDGLDECENGRKDLLETFKNLINKSDRLSPGKLRVLFLSRPMSEIKNAVPEAAILPLGPEHNRADIKQYCRRRSRELQKFEFNDDALNEVLERICIQADGMFLFATLVMTNLARQPNRRTFYKEISAEYLPTELNQAYDRIMKRLKDRLNDNQWEYTRLLLGWLVCSKRPLKWREVEVAFSIDMNTSEIRTDLDMDLTLRDDAQELCGSLVQVLKGNRVELVHSTAKEFLRQSDINLGAAECDLTVRCLRYLTLDLFRNDTPDSELRRYAKRGDLALQDYAIPAWSLHIRTLVEREHEFLDGTVTSTDRNDTSPVHKITHELERFIHFYADSFPETDFNQPHTTDCEFFQHYPFYEHLVRIWDHICTAQRGDLESRNKVSITKLREALERNRNLLETLSQDLTFKKYSTLYDDYPFRCPKLTCFYFQEGYRRAEQRDNHVNHHDMPFQCRVETCHKSIFGFKSNNELNTHMKRYHPEEVDLGESFTNLARPEVNPTRWECPECHKFFVRRNILEDHTRSHRGEKPFCCGECGRGFARRSDMKRHEKIHERRRG</sequence>
<evidence type="ECO:0000256" key="2">
    <source>
        <dbReference type="ARBA" id="ARBA00022737"/>
    </source>
</evidence>
<dbReference type="GO" id="GO:0008270">
    <property type="term" value="F:zinc ion binding"/>
    <property type="evidence" value="ECO:0007669"/>
    <property type="project" value="UniProtKB-KW"/>
</dbReference>
<dbReference type="Proteomes" id="UP000054771">
    <property type="component" value="Unassembled WGS sequence"/>
</dbReference>
<evidence type="ECO:0000256" key="3">
    <source>
        <dbReference type="ARBA" id="ARBA00022771"/>
    </source>
</evidence>
<dbReference type="SUPFAM" id="SSF57667">
    <property type="entry name" value="beta-beta-alpha zinc fingers"/>
    <property type="match status" value="1"/>
</dbReference>
<dbReference type="GO" id="GO:0009116">
    <property type="term" value="P:nucleoside metabolic process"/>
    <property type="evidence" value="ECO:0007669"/>
    <property type="project" value="InterPro"/>
</dbReference>
<proteinExistence type="predicted"/>
<dbReference type="STRING" id="454130.A0A0U5GP81"/>
<dbReference type="PROSITE" id="PS00028">
    <property type="entry name" value="ZINC_FINGER_C2H2_1"/>
    <property type="match status" value="2"/>
</dbReference>
<dbReference type="Pfam" id="PF24883">
    <property type="entry name" value="NPHP3_N"/>
    <property type="match status" value="1"/>
</dbReference>
<feature type="coiled-coil region" evidence="6">
    <location>
        <begin position="598"/>
        <end position="632"/>
    </location>
</feature>
<dbReference type="PANTHER" id="PTHR10039:SF14">
    <property type="entry name" value="NACHT DOMAIN-CONTAINING PROTEIN"/>
    <property type="match status" value="1"/>
</dbReference>
<accession>A0A0U5GP81</accession>
<reference evidence="10" key="1">
    <citation type="journal article" date="2016" name="Genome Announc.">
        <title>Draft genome sequences of fungus Aspergillus calidoustus.</title>
        <authorList>
            <person name="Horn F."/>
            <person name="Linde J."/>
            <person name="Mattern D.J."/>
            <person name="Walther G."/>
            <person name="Guthke R."/>
            <person name="Scherlach K."/>
            <person name="Martin K."/>
            <person name="Brakhage A.A."/>
            <person name="Petzke L."/>
            <person name="Valiante V."/>
        </authorList>
    </citation>
    <scope>NUCLEOTIDE SEQUENCE [LARGE SCALE GENOMIC DNA]</scope>
    <source>
        <strain evidence="10">SF006504</strain>
    </source>
</reference>
<keyword evidence="4" id="KW-0862">Zinc</keyword>
<dbReference type="PROSITE" id="PS50157">
    <property type="entry name" value="ZINC_FINGER_C2H2_2"/>
    <property type="match status" value="2"/>
</dbReference>
<dbReference type="InterPro" id="IPR027417">
    <property type="entry name" value="P-loop_NTPase"/>
</dbReference>
<dbReference type="Pfam" id="PF00096">
    <property type="entry name" value="zf-C2H2"/>
    <property type="match status" value="1"/>
</dbReference>
<dbReference type="InterPro" id="IPR056884">
    <property type="entry name" value="NPHP3-like_N"/>
</dbReference>
<dbReference type="Gene3D" id="3.40.50.300">
    <property type="entry name" value="P-loop containing nucleotide triphosphate hydrolases"/>
    <property type="match status" value="1"/>
</dbReference>
<dbReference type="InterPro" id="IPR000845">
    <property type="entry name" value="Nucleoside_phosphorylase_d"/>
</dbReference>
<keyword evidence="2" id="KW-0677">Repeat</keyword>
<evidence type="ECO:0000259" key="8">
    <source>
        <dbReference type="PROSITE" id="PS50157"/>
    </source>
</evidence>
<dbReference type="Gene3D" id="3.40.50.1580">
    <property type="entry name" value="Nucleoside phosphorylase domain"/>
    <property type="match status" value="1"/>
</dbReference>
<feature type="region of interest" description="Disordered" evidence="7">
    <location>
        <begin position="338"/>
        <end position="367"/>
    </location>
</feature>
<dbReference type="SMART" id="SM00355">
    <property type="entry name" value="ZnF_C2H2"/>
    <property type="match status" value="4"/>
</dbReference>
<evidence type="ECO:0000256" key="6">
    <source>
        <dbReference type="SAM" id="Coils"/>
    </source>
</evidence>
<name>A0A0U5GP81_ASPCI</name>
<dbReference type="Pfam" id="PF22939">
    <property type="entry name" value="WHD_GPIID"/>
    <property type="match status" value="1"/>
</dbReference>
<feature type="compositionally biased region" description="Low complexity" evidence="7">
    <location>
        <begin position="354"/>
        <end position="367"/>
    </location>
</feature>
<evidence type="ECO:0000256" key="5">
    <source>
        <dbReference type="PROSITE-ProRule" id="PRU00042"/>
    </source>
</evidence>
<evidence type="ECO:0000256" key="7">
    <source>
        <dbReference type="SAM" id="MobiDB-lite"/>
    </source>
</evidence>
<dbReference type="EMBL" id="CDMC01000006">
    <property type="protein sequence ID" value="CEN61413.1"/>
    <property type="molecule type" value="Genomic_DNA"/>
</dbReference>
<dbReference type="OMA" id="NHIYTHQ"/>